<feature type="compositionally biased region" description="Low complexity" evidence="1">
    <location>
        <begin position="299"/>
        <end position="313"/>
    </location>
</feature>
<dbReference type="AlphaFoldDB" id="A0A6N7KT47"/>
<protein>
    <submittedName>
        <fullName evidence="3">Uncharacterized protein</fullName>
    </submittedName>
</protein>
<gene>
    <name evidence="3" type="ORF">F7Q99_20655</name>
</gene>
<proteinExistence type="predicted"/>
<organism evidence="3 4">
    <name type="scientific">Streptomyces kaniharaensis</name>
    <dbReference type="NCBI Taxonomy" id="212423"/>
    <lineage>
        <taxon>Bacteria</taxon>
        <taxon>Bacillati</taxon>
        <taxon>Actinomycetota</taxon>
        <taxon>Actinomycetes</taxon>
        <taxon>Kitasatosporales</taxon>
        <taxon>Streptomycetaceae</taxon>
        <taxon>Streptomyces</taxon>
    </lineage>
</organism>
<evidence type="ECO:0000313" key="3">
    <source>
        <dbReference type="EMBL" id="MQS14611.1"/>
    </source>
</evidence>
<reference evidence="3 4" key="1">
    <citation type="submission" date="2019-09" db="EMBL/GenBank/DDBJ databases">
        <title>Genome Sequences of Streptomyces kaniharaensis ATCC 21070.</title>
        <authorList>
            <person name="Zhu W."/>
            <person name="De Crecy-Lagard V."/>
            <person name="Richards N.G."/>
        </authorList>
    </citation>
    <scope>NUCLEOTIDE SEQUENCE [LARGE SCALE GENOMIC DNA]</scope>
    <source>
        <strain evidence="3 4">SF-557</strain>
    </source>
</reference>
<evidence type="ECO:0000313" key="4">
    <source>
        <dbReference type="Proteomes" id="UP000450000"/>
    </source>
</evidence>
<name>A0A6N7KT47_9ACTN</name>
<keyword evidence="2" id="KW-0732">Signal</keyword>
<evidence type="ECO:0000256" key="2">
    <source>
        <dbReference type="SAM" id="SignalP"/>
    </source>
</evidence>
<sequence length="343" mass="35794">MSWKPLRVLTPRSILPALAVMLVLAAGAAAHANKPVPFGDRVAGPGDAEATPVNSQSLNAADLDLKVGPGLEAYHKQSGEQAWSYRREGATALYLAMAGENAIVLWDDGLVTSVRPGDHEVRWHRAVPGLADWLRSDGEPGAEKRTEEQRRQLAQARAAAALHTVQKNSPWVAVVTPNLTMGLRDADGDLRYNSKPPGSCVYDPLRTVGTDYAVLIPRSCPGSNGQPVSGGISGYRLDSTGWQLNAGPAVQIKAVDGSRVLITDGPIVPPKVFDTKAAAPEVACGSPAAPFAAVRPRGACADPGTTPTADATPTPAPPADQPTVQPSAPATDQPSAQSTDQPQ</sequence>
<evidence type="ECO:0000256" key="1">
    <source>
        <dbReference type="SAM" id="MobiDB-lite"/>
    </source>
</evidence>
<accession>A0A6N7KT47</accession>
<dbReference type="EMBL" id="WBOF01000001">
    <property type="protein sequence ID" value="MQS14611.1"/>
    <property type="molecule type" value="Genomic_DNA"/>
</dbReference>
<dbReference type="OrthoDB" id="4224746at2"/>
<feature type="compositionally biased region" description="Polar residues" evidence="1">
    <location>
        <begin position="324"/>
        <end position="343"/>
    </location>
</feature>
<comment type="caution">
    <text evidence="3">The sequence shown here is derived from an EMBL/GenBank/DDBJ whole genome shotgun (WGS) entry which is preliminary data.</text>
</comment>
<feature type="signal peptide" evidence="2">
    <location>
        <begin position="1"/>
        <end position="32"/>
    </location>
</feature>
<dbReference type="Proteomes" id="UP000450000">
    <property type="component" value="Unassembled WGS sequence"/>
</dbReference>
<keyword evidence="4" id="KW-1185">Reference proteome</keyword>
<dbReference type="RefSeq" id="WP_153463475.1">
    <property type="nucleotide sequence ID" value="NZ_WBOF01000001.1"/>
</dbReference>
<feature type="chain" id="PRO_5038408906" evidence="2">
    <location>
        <begin position="33"/>
        <end position="343"/>
    </location>
</feature>
<feature type="region of interest" description="Disordered" evidence="1">
    <location>
        <begin position="295"/>
        <end position="343"/>
    </location>
</feature>